<dbReference type="InterPro" id="IPR007329">
    <property type="entry name" value="FMN-bd"/>
</dbReference>
<evidence type="ECO:0000256" key="1">
    <source>
        <dbReference type="SAM" id="SignalP"/>
    </source>
</evidence>
<dbReference type="Proteomes" id="UP000278035">
    <property type="component" value="Chromosome"/>
</dbReference>
<feature type="chain" id="PRO_5017965134" evidence="1">
    <location>
        <begin position="28"/>
        <end position="177"/>
    </location>
</feature>
<dbReference type="KEGG" id="slj:EGC82_00960"/>
<dbReference type="Pfam" id="PF04205">
    <property type="entry name" value="FMN_bind"/>
    <property type="match status" value="1"/>
</dbReference>
<gene>
    <name evidence="3" type="ORF">EGC82_00960</name>
</gene>
<name>A0A3G8LRG2_9GAMM</name>
<organism evidence="3 4">
    <name type="scientific">Shewanella livingstonensis</name>
    <dbReference type="NCBI Taxonomy" id="150120"/>
    <lineage>
        <taxon>Bacteria</taxon>
        <taxon>Pseudomonadati</taxon>
        <taxon>Pseudomonadota</taxon>
        <taxon>Gammaproteobacteria</taxon>
        <taxon>Alteromonadales</taxon>
        <taxon>Shewanellaceae</taxon>
        <taxon>Shewanella</taxon>
    </lineage>
</organism>
<dbReference type="GO" id="GO:0016020">
    <property type="term" value="C:membrane"/>
    <property type="evidence" value="ECO:0007669"/>
    <property type="project" value="InterPro"/>
</dbReference>
<reference evidence="4" key="1">
    <citation type="submission" date="2018-11" db="EMBL/GenBank/DDBJ databases">
        <title>Shewanella sp. M2.</title>
        <authorList>
            <person name="Hwang Y.J."/>
            <person name="Hwang C.Y."/>
        </authorList>
    </citation>
    <scope>NUCLEOTIDE SEQUENCE [LARGE SCALE GENOMIC DNA]</scope>
    <source>
        <strain evidence="4">LMG 19866</strain>
    </source>
</reference>
<proteinExistence type="predicted"/>
<protein>
    <submittedName>
        <fullName evidence="3">FMN-binding protein</fullName>
    </submittedName>
</protein>
<dbReference type="AlphaFoldDB" id="A0A3G8LRG2"/>
<dbReference type="RefSeq" id="WP_124729109.1">
    <property type="nucleotide sequence ID" value="NZ_CBCSKC010000017.1"/>
</dbReference>
<dbReference type="EMBL" id="CP034015">
    <property type="protein sequence ID" value="AZG71460.1"/>
    <property type="molecule type" value="Genomic_DNA"/>
</dbReference>
<feature type="signal peptide" evidence="1">
    <location>
        <begin position="1"/>
        <end position="27"/>
    </location>
</feature>
<evidence type="ECO:0000313" key="4">
    <source>
        <dbReference type="Proteomes" id="UP000278035"/>
    </source>
</evidence>
<dbReference type="GO" id="GO:0010181">
    <property type="term" value="F:FMN binding"/>
    <property type="evidence" value="ECO:0007669"/>
    <property type="project" value="InterPro"/>
</dbReference>
<sequence length="177" mass="20266">MQTILRSYLMVFMLGLAVCCSAFNAVAASQYQSNEAFISQAFNGNSGESKVLWLDDDLKKTVEAILAHRFNKMRVRYWLHNNETVWIMDEIGKESPITVAIHVKDHKIVRTKVLVYRESRGDEVRHDFFTDQFKSAKLDEQYQLDKHIDGITGATLSVRALTKLSRIALLLHAHVVQ</sequence>
<evidence type="ECO:0000313" key="3">
    <source>
        <dbReference type="EMBL" id="AZG71460.1"/>
    </source>
</evidence>
<evidence type="ECO:0000259" key="2">
    <source>
        <dbReference type="SMART" id="SM00900"/>
    </source>
</evidence>
<dbReference type="SMART" id="SM00900">
    <property type="entry name" value="FMN_bind"/>
    <property type="match status" value="1"/>
</dbReference>
<accession>A0A3G8LRG2</accession>
<dbReference type="OrthoDB" id="9778782at2"/>
<keyword evidence="4" id="KW-1185">Reference proteome</keyword>
<feature type="domain" description="FMN-binding" evidence="2">
    <location>
        <begin position="92"/>
        <end position="172"/>
    </location>
</feature>
<keyword evidence="1" id="KW-0732">Signal</keyword>